<feature type="compositionally biased region" description="Polar residues" evidence="1">
    <location>
        <begin position="397"/>
        <end position="414"/>
    </location>
</feature>
<feature type="region of interest" description="Disordered" evidence="1">
    <location>
        <begin position="19"/>
        <end position="52"/>
    </location>
</feature>
<dbReference type="HOGENOM" id="CLU_027582_1_0_1"/>
<dbReference type="STRING" id="1016849.A0A0D1YA23"/>
<dbReference type="OrthoDB" id="5562739at2759"/>
<dbReference type="EMBL" id="KN846953">
    <property type="protein sequence ID" value="KIV79832.1"/>
    <property type="molecule type" value="Genomic_DNA"/>
</dbReference>
<dbReference type="PANTHER" id="PTHR43828:SF5">
    <property type="entry name" value="TRANSCRIPTIONAL REPRESSOR XBP1"/>
    <property type="match status" value="1"/>
</dbReference>
<dbReference type="PANTHER" id="PTHR43828">
    <property type="entry name" value="ASPARAGINASE"/>
    <property type="match status" value="1"/>
</dbReference>
<feature type="compositionally biased region" description="Basic and acidic residues" evidence="1">
    <location>
        <begin position="368"/>
        <end position="379"/>
    </location>
</feature>
<evidence type="ECO:0000313" key="3">
    <source>
        <dbReference type="EMBL" id="KIV79832.1"/>
    </source>
</evidence>
<dbReference type="InterPro" id="IPR003163">
    <property type="entry name" value="Tscrpt_reg_HTH_APSES-type"/>
</dbReference>
<dbReference type="AlphaFoldDB" id="A0A0D1YA23"/>
<feature type="region of interest" description="Disordered" evidence="1">
    <location>
        <begin position="467"/>
        <end position="486"/>
    </location>
</feature>
<reference evidence="3 4" key="1">
    <citation type="submission" date="2015-01" db="EMBL/GenBank/DDBJ databases">
        <title>The Genome Sequence of Exophiala sideris CBS121828.</title>
        <authorList>
            <consortium name="The Broad Institute Genomics Platform"/>
            <person name="Cuomo C."/>
            <person name="de Hoog S."/>
            <person name="Gorbushina A."/>
            <person name="Stielow B."/>
            <person name="Teixiera M."/>
            <person name="Abouelleil A."/>
            <person name="Chapman S.B."/>
            <person name="Priest M."/>
            <person name="Young S.K."/>
            <person name="Wortman J."/>
            <person name="Nusbaum C."/>
            <person name="Birren B."/>
        </authorList>
    </citation>
    <scope>NUCLEOTIDE SEQUENCE [LARGE SCALE GENOMIC DNA]</scope>
    <source>
        <strain evidence="3 4">CBS 121828</strain>
    </source>
</reference>
<gene>
    <name evidence="3" type="ORF">PV11_07378</name>
</gene>
<feature type="compositionally biased region" description="Polar residues" evidence="1">
    <location>
        <begin position="349"/>
        <end position="364"/>
    </location>
</feature>
<name>A0A0D1YA23_9EURO</name>
<accession>A0A0D1YA23</accession>
<dbReference type="GO" id="GO:0003677">
    <property type="term" value="F:DNA binding"/>
    <property type="evidence" value="ECO:0007669"/>
    <property type="project" value="InterPro"/>
</dbReference>
<feature type="compositionally biased region" description="Basic residues" evidence="1">
    <location>
        <begin position="477"/>
        <end position="486"/>
    </location>
</feature>
<dbReference type="Proteomes" id="UP000053599">
    <property type="component" value="Unassembled WGS sequence"/>
</dbReference>
<feature type="compositionally biased region" description="Basic and acidic residues" evidence="1">
    <location>
        <begin position="39"/>
        <end position="49"/>
    </location>
</feature>
<protein>
    <recommendedName>
        <fullName evidence="2">HTH APSES-type domain-containing protein</fullName>
    </recommendedName>
</protein>
<organism evidence="3 4">
    <name type="scientific">Exophiala sideris</name>
    <dbReference type="NCBI Taxonomy" id="1016849"/>
    <lineage>
        <taxon>Eukaryota</taxon>
        <taxon>Fungi</taxon>
        <taxon>Dikarya</taxon>
        <taxon>Ascomycota</taxon>
        <taxon>Pezizomycotina</taxon>
        <taxon>Eurotiomycetes</taxon>
        <taxon>Chaetothyriomycetidae</taxon>
        <taxon>Chaetothyriales</taxon>
        <taxon>Herpotrichiellaceae</taxon>
        <taxon>Exophiala</taxon>
    </lineage>
</organism>
<evidence type="ECO:0000256" key="1">
    <source>
        <dbReference type="SAM" id="MobiDB-lite"/>
    </source>
</evidence>
<feature type="region of interest" description="Disordered" evidence="1">
    <location>
        <begin position="261"/>
        <end position="431"/>
    </location>
</feature>
<feature type="compositionally biased region" description="Polar residues" evidence="1">
    <location>
        <begin position="19"/>
        <end position="38"/>
    </location>
</feature>
<dbReference type="GO" id="GO:0033309">
    <property type="term" value="C:SBF transcription complex"/>
    <property type="evidence" value="ECO:0007669"/>
    <property type="project" value="TreeGrafter"/>
</dbReference>
<sequence>MAKIRSLLNPMMVDCSYDSNADSNDEIVTQSSQTSTETARQEKGNGHDKPMRKKQKVCKDAAVFKADTIRGECRYPPHEEQDDMLAAKHQMYEVYPVGEIIAYPRHIPYNSGKKLFWEKTGRESFEVFQYQFKMPGDSTTYTMIWDYNIGLVRTTPLFKCGNYSKTTPAKMLARNVGLKDLCHSITGGALVAQGYWIPYEAAKAVAATFCWHIRYALTPVFGKDFLDICLPPGHKHFGSMQIDPEITKRCALQAQMYRELEGQERPEQASGAGTPPTPSMRKVGPSYKRIMPKPPKATDSASESSADAGYEDKHQLSSPSPSVAFSSPWSAVNSPRSPSPKVAFRNPWSPATTTRSDSPQPTSSKRGRLPDPPRSHTPLDLRPPPRKPLYPLIDTMAAQTQSSLPSPLETSCTPEISPKSGSKFAHDGGNYDDCSNDYKANRGEKRKGDASNGFTDTQAAYTLMQLAMRKDEVRQQPKSRKRRASA</sequence>
<dbReference type="GO" id="GO:0030907">
    <property type="term" value="C:MBF transcription complex"/>
    <property type="evidence" value="ECO:0007669"/>
    <property type="project" value="TreeGrafter"/>
</dbReference>
<dbReference type="Gene3D" id="3.10.260.10">
    <property type="entry name" value="Transcription regulator HTH, APSES-type DNA-binding domain"/>
    <property type="match status" value="1"/>
</dbReference>
<feature type="compositionally biased region" description="Low complexity" evidence="1">
    <location>
        <begin position="297"/>
        <end position="308"/>
    </location>
</feature>
<proteinExistence type="predicted"/>
<evidence type="ECO:0000313" key="4">
    <source>
        <dbReference type="Proteomes" id="UP000053599"/>
    </source>
</evidence>
<dbReference type="SUPFAM" id="SSF54616">
    <property type="entry name" value="DNA-binding domain of Mlu1-box binding protein MBP1"/>
    <property type="match status" value="1"/>
</dbReference>
<dbReference type="PROSITE" id="PS51299">
    <property type="entry name" value="HTH_APSES"/>
    <property type="match status" value="1"/>
</dbReference>
<dbReference type="InterPro" id="IPR051642">
    <property type="entry name" value="SWI6-like"/>
</dbReference>
<dbReference type="GO" id="GO:0000981">
    <property type="term" value="F:DNA-binding transcription factor activity, RNA polymerase II-specific"/>
    <property type="evidence" value="ECO:0007669"/>
    <property type="project" value="UniProtKB-ARBA"/>
</dbReference>
<evidence type="ECO:0000259" key="2">
    <source>
        <dbReference type="PROSITE" id="PS51299"/>
    </source>
</evidence>
<feature type="domain" description="HTH APSES-type" evidence="2">
    <location>
        <begin position="114"/>
        <end position="232"/>
    </location>
</feature>
<feature type="compositionally biased region" description="Low complexity" evidence="1">
    <location>
        <begin position="317"/>
        <end position="332"/>
    </location>
</feature>
<dbReference type="InterPro" id="IPR036887">
    <property type="entry name" value="HTH_APSES_sf"/>
</dbReference>